<dbReference type="SUPFAM" id="SSF53474">
    <property type="entry name" value="alpha/beta-Hydrolases"/>
    <property type="match status" value="1"/>
</dbReference>
<dbReference type="InterPro" id="IPR029058">
    <property type="entry name" value="AB_hydrolase_fold"/>
</dbReference>
<protein>
    <submittedName>
        <fullName evidence="2">Prolyl oligopeptidase family serine peptidase</fullName>
    </submittedName>
</protein>
<evidence type="ECO:0000313" key="3">
    <source>
        <dbReference type="Proteomes" id="UP001301653"/>
    </source>
</evidence>
<feature type="non-terminal residue" evidence="2">
    <location>
        <position position="1"/>
    </location>
</feature>
<dbReference type="InterPro" id="IPR050278">
    <property type="entry name" value="Serine_Prot_S9B/DPPIV"/>
</dbReference>
<name>A0ABU5V8E5_9GAMM</name>
<proteinExistence type="predicted"/>
<dbReference type="Pfam" id="PF00326">
    <property type="entry name" value="Peptidase_S9"/>
    <property type="match status" value="1"/>
</dbReference>
<keyword evidence="3" id="KW-1185">Reference proteome</keyword>
<organism evidence="2 3">
    <name type="scientific">Stenotrophomonas capsici</name>
    <dbReference type="NCBI Taxonomy" id="3110230"/>
    <lineage>
        <taxon>Bacteria</taxon>
        <taxon>Pseudomonadati</taxon>
        <taxon>Pseudomonadota</taxon>
        <taxon>Gammaproteobacteria</taxon>
        <taxon>Lysobacterales</taxon>
        <taxon>Lysobacteraceae</taxon>
        <taxon>Stenotrophomonas</taxon>
    </lineage>
</organism>
<comment type="caution">
    <text evidence="2">The sequence shown here is derived from an EMBL/GenBank/DDBJ whole genome shotgun (WGS) entry which is preliminary data.</text>
</comment>
<dbReference type="Gene3D" id="3.40.50.1820">
    <property type="entry name" value="alpha/beta hydrolase"/>
    <property type="match status" value="1"/>
</dbReference>
<accession>A0ABU5V8E5</accession>
<feature type="domain" description="Peptidase S9 prolyl oligopeptidase catalytic" evidence="1">
    <location>
        <begin position="2"/>
        <end position="186"/>
    </location>
</feature>
<dbReference type="RefSeq" id="WP_323439765.1">
    <property type="nucleotide sequence ID" value="NZ_JAYFUH010000261.1"/>
</dbReference>
<dbReference type="EMBL" id="JAYFUH010000261">
    <property type="protein sequence ID" value="MEA5669636.1"/>
    <property type="molecule type" value="Genomic_DNA"/>
</dbReference>
<reference evidence="2 3" key="1">
    <citation type="submission" date="2023-12" db="EMBL/GenBank/DDBJ databases">
        <title>Stenotrophomonas guangdongensis sp. nov., isolated from wilted pepper plants (Capsicum annuum).</title>
        <authorList>
            <person name="Qiu M."/>
            <person name="Li Y."/>
            <person name="Liu Q."/>
            <person name="Zhang X."/>
            <person name="Huang Y."/>
            <person name="Guo R."/>
            <person name="Hu M."/>
            <person name="Zhou J."/>
            <person name="Zhou X."/>
        </authorList>
    </citation>
    <scope>NUCLEOTIDE SEQUENCE [LARGE SCALE GENOMIC DNA]</scope>
    <source>
        <strain evidence="2 3">MH1</strain>
    </source>
</reference>
<gene>
    <name evidence="2" type="ORF">VA603_19060</name>
</gene>
<dbReference type="InterPro" id="IPR001375">
    <property type="entry name" value="Peptidase_S9_cat"/>
</dbReference>
<evidence type="ECO:0000259" key="1">
    <source>
        <dbReference type="Pfam" id="PF00326"/>
    </source>
</evidence>
<dbReference type="PANTHER" id="PTHR11731">
    <property type="entry name" value="PROTEASE FAMILY S9B,C DIPEPTIDYL-PEPTIDASE IV-RELATED"/>
    <property type="match status" value="1"/>
</dbReference>
<dbReference type="PANTHER" id="PTHR11731:SF118">
    <property type="entry name" value="BLR1971 PROTEIN"/>
    <property type="match status" value="1"/>
</dbReference>
<evidence type="ECO:0000313" key="2">
    <source>
        <dbReference type="EMBL" id="MEA5669636.1"/>
    </source>
</evidence>
<sequence length="199" mass="22068">EIDGMGTMNRSKAFHDVAWKNLGDAGFPDRIAWHKAMAARDPSYDISGGVGIYGASAGGQNALNALQFHPEFYTVAVAYNGCYDNRMDKLSWNEQWLGWPVDASYSRASGVDNAHRMQGKLLLIVGEQDENVDPASTYQVADALIRAGKDFDLLTVPGTGHGVGRSQEPVDYIQRRKFDFFVRHLRGLSTPDWNQQGTR</sequence>
<dbReference type="Proteomes" id="UP001301653">
    <property type="component" value="Unassembled WGS sequence"/>
</dbReference>